<evidence type="ECO:0000256" key="1">
    <source>
        <dbReference type="ARBA" id="ARBA00022729"/>
    </source>
</evidence>
<evidence type="ECO:0008006" key="7">
    <source>
        <dbReference type="Google" id="ProtNLM"/>
    </source>
</evidence>
<dbReference type="GO" id="GO:0003993">
    <property type="term" value="F:acid phosphatase activity"/>
    <property type="evidence" value="ECO:0007669"/>
    <property type="project" value="InterPro"/>
</dbReference>
<dbReference type="SUPFAM" id="SSF56784">
    <property type="entry name" value="HAD-like"/>
    <property type="match status" value="1"/>
</dbReference>
<organism evidence="5 6">
    <name type="scientific">Rubroshorea leprosula</name>
    <dbReference type="NCBI Taxonomy" id="152421"/>
    <lineage>
        <taxon>Eukaryota</taxon>
        <taxon>Viridiplantae</taxon>
        <taxon>Streptophyta</taxon>
        <taxon>Embryophyta</taxon>
        <taxon>Tracheophyta</taxon>
        <taxon>Spermatophyta</taxon>
        <taxon>Magnoliopsida</taxon>
        <taxon>eudicotyledons</taxon>
        <taxon>Gunneridae</taxon>
        <taxon>Pentapetalae</taxon>
        <taxon>rosids</taxon>
        <taxon>malvids</taxon>
        <taxon>Malvales</taxon>
        <taxon>Dipterocarpaceae</taxon>
        <taxon>Rubroshorea</taxon>
    </lineage>
</organism>
<dbReference type="PIRSF" id="PIRSF002674">
    <property type="entry name" value="VSP"/>
    <property type="match status" value="1"/>
</dbReference>
<comment type="caution">
    <text evidence="5">The sequence shown here is derived from an EMBL/GenBank/DDBJ whole genome shotgun (WGS) entry which is preliminary data.</text>
</comment>
<keyword evidence="3" id="KW-0758">Storage protein</keyword>
<feature type="signal peptide" evidence="4">
    <location>
        <begin position="1"/>
        <end position="21"/>
    </location>
</feature>
<evidence type="ECO:0000256" key="2">
    <source>
        <dbReference type="ARBA" id="ARBA00023180"/>
    </source>
</evidence>
<dbReference type="InterPro" id="IPR010028">
    <property type="entry name" value="Acid_phosphatase_pln"/>
</dbReference>
<dbReference type="Pfam" id="PF03767">
    <property type="entry name" value="Acid_phosphat_B"/>
    <property type="match status" value="1"/>
</dbReference>
<dbReference type="NCBIfam" id="TIGR01675">
    <property type="entry name" value="plant-AP"/>
    <property type="match status" value="1"/>
</dbReference>
<evidence type="ECO:0000256" key="3">
    <source>
        <dbReference type="PIRNR" id="PIRNR002674"/>
    </source>
</evidence>
<dbReference type="CDD" id="cd07535">
    <property type="entry name" value="HAD_VSP"/>
    <property type="match status" value="1"/>
</dbReference>
<reference evidence="5 6" key="1">
    <citation type="journal article" date="2021" name="Commun. Biol.">
        <title>The genome of Shorea leprosula (Dipterocarpaceae) highlights the ecological relevance of drought in aseasonal tropical rainforests.</title>
        <authorList>
            <person name="Ng K.K.S."/>
            <person name="Kobayashi M.J."/>
            <person name="Fawcett J.A."/>
            <person name="Hatakeyama M."/>
            <person name="Paape T."/>
            <person name="Ng C.H."/>
            <person name="Ang C.C."/>
            <person name="Tnah L.H."/>
            <person name="Lee C.T."/>
            <person name="Nishiyama T."/>
            <person name="Sese J."/>
            <person name="O'Brien M.J."/>
            <person name="Copetti D."/>
            <person name="Mohd Noor M.I."/>
            <person name="Ong R.C."/>
            <person name="Putra M."/>
            <person name="Sireger I.Z."/>
            <person name="Indrioko S."/>
            <person name="Kosugi Y."/>
            <person name="Izuno A."/>
            <person name="Isagi Y."/>
            <person name="Lee S.L."/>
            <person name="Shimizu K.K."/>
        </authorList>
    </citation>
    <scope>NUCLEOTIDE SEQUENCE [LARGE SCALE GENOMIC DNA]</scope>
    <source>
        <strain evidence="5">214</strain>
    </source>
</reference>
<dbReference type="GO" id="GO:0045735">
    <property type="term" value="F:nutrient reservoir activity"/>
    <property type="evidence" value="ECO:0007669"/>
    <property type="project" value="UniProtKB-UniRule"/>
</dbReference>
<keyword evidence="1 4" id="KW-0732">Signal</keyword>
<comment type="function">
    <text evidence="3">May function as somatic storage protein during early seedling development.</text>
</comment>
<dbReference type="InterPro" id="IPR014403">
    <property type="entry name" value="APS1/VSP"/>
</dbReference>
<dbReference type="AlphaFoldDB" id="A0AAV5JJW8"/>
<proteinExistence type="inferred from homology"/>
<dbReference type="Proteomes" id="UP001054252">
    <property type="component" value="Unassembled WGS sequence"/>
</dbReference>
<dbReference type="InterPro" id="IPR023214">
    <property type="entry name" value="HAD_sf"/>
</dbReference>
<name>A0AAV5JJW8_9ROSI</name>
<dbReference type="InterPro" id="IPR036412">
    <property type="entry name" value="HAD-like_sf"/>
</dbReference>
<dbReference type="EMBL" id="BPVZ01000035">
    <property type="protein sequence ID" value="GKV11822.1"/>
    <property type="molecule type" value="Genomic_DNA"/>
</dbReference>
<dbReference type="PANTHER" id="PTHR31284">
    <property type="entry name" value="ACID PHOSPHATASE-LIKE PROTEIN"/>
    <property type="match status" value="1"/>
</dbReference>
<sequence>MAFRHLFFFVLLSVFISTTFSQSLIRLPTSLRKSHVEAHDDDLYCDSWRLSVETNNAGAWTSIPSQCRLFVQDYMTGKRYASDSDVVANYSLNFASTVEIAADGKDAWVFDIDETLLSNLRYYELHGFGSETFDEKSWDEWVELAEAPALAASLNLYDQLKKMGFKIFLLTGRNENQRNVTAKNLLFAGFTNWERLILRGPSDQGKLAIIYKSEKRSELVNEGYRIHGSSGDQWSDLLGFALAQRSFKLPNPMYFIG</sequence>
<evidence type="ECO:0000256" key="4">
    <source>
        <dbReference type="SAM" id="SignalP"/>
    </source>
</evidence>
<gene>
    <name evidence="5" type="ORF">SLEP1_g23041</name>
</gene>
<keyword evidence="6" id="KW-1185">Reference proteome</keyword>
<evidence type="ECO:0000313" key="5">
    <source>
        <dbReference type="EMBL" id="GKV11822.1"/>
    </source>
</evidence>
<evidence type="ECO:0000313" key="6">
    <source>
        <dbReference type="Proteomes" id="UP001054252"/>
    </source>
</evidence>
<keyword evidence="2" id="KW-0325">Glycoprotein</keyword>
<protein>
    <recommendedName>
        <fullName evidence="7">Acid phosphatase</fullName>
    </recommendedName>
</protein>
<dbReference type="InterPro" id="IPR005519">
    <property type="entry name" value="Acid_phosphat_B-like"/>
</dbReference>
<dbReference type="Gene3D" id="3.40.50.1000">
    <property type="entry name" value="HAD superfamily/HAD-like"/>
    <property type="match status" value="1"/>
</dbReference>
<dbReference type="PANTHER" id="PTHR31284:SF10">
    <property type="entry name" value="ACID PHOSPHATASE-LIKE PROTEIN"/>
    <property type="match status" value="1"/>
</dbReference>
<comment type="similarity">
    <text evidence="3">Belongs to the APS1/VSP family.</text>
</comment>
<feature type="chain" id="PRO_5043752976" description="Acid phosphatase" evidence="4">
    <location>
        <begin position="22"/>
        <end position="257"/>
    </location>
</feature>
<accession>A0AAV5JJW8</accession>